<proteinExistence type="predicted"/>
<reference evidence="2 3" key="1">
    <citation type="journal article" date="2006" name="Syst. Appl. Microbiol.">
        <title>Anoxybacillus amylolyticus sp. nov., a thermophilic amylase producing bacterium isolated from Mount Rittmann (Antarctica).</title>
        <authorList>
            <person name="Poli A."/>
            <person name="Esposito E."/>
            <person name="Lama L."/>
            <person name="Orlando P."/>
            <person name="Nicolaus G."/>
            <person name="de Appolonia F."/>
            <person name="Gambacorta A."/>
            <person name="Nicolaus B."/>
        </authorList>
    </citation>
    <scope>NUCLEOTIDE SEQUENCE [LARGE SCALE GENOMIC DNA]</scope>
    <source>
        <strain evidence="2 3">DSM 15939</strain>
        <plasmid evidence="3">Plasmid pdsm15939_2</plasmid>
    </source>
</reference>
<evidence type="ECO:0000313" key="3">
    <source>
        <dbReference type="Proteomes" id="UP000076865"/>
    </source>
</evidence>
<dbReference type="Pfam" id="PF14411">
    <property type="entry name" value="LHH"/>
    <property type="match status" value="1"/>
</dbReference>
<evidence type="ECO:0000259" key="1">
    <source>
        <dbReference type="Pfam" id="PF14411"/>
    </source>
</evidence>
<keyword evidence="3" id="KW-1185">Reference proteome</keyword>
<feature type="domain" description="LHH" evidence="1">
    <location>
        <begin position="114"/>
        <end position="167"/>
    </location>
</feature>
<dbReference type="KEGG" id="aamy:GFC30_3292"/>
<dbReference type="Proteomes" id="UP000076865">
    <property type="component" value="Plasmid pDSM15939_2"/>
</dbReference>
<accession>A0A160F6X3</accession>
<sequence>MTVAGAMETAGFTALEAGGIVLSSTGVGAAVGAPATAIAAMGATHGATLAATEGSNFVQSAKELYQRMSRSEGVSGKVVKRADETEKFAKGTGNIISDNMKTRIPNNEIFAPNKRGNAPISKKDNRPIEIHHEGQNPNGSFHEMHASDHRFGENYKKNHPSYNEKSGIDRKQFIYMQLGSLTYFFDCRRQAKGLPASRVRVTENRTTSRLPDKFICLGAVLFDRPTVEKC</sequence>
<dbReference type="OrthoDB" id="1074132at2"/>
<dbReference type="EMBL" id="CP015440">
    <property type="protein sequence ID" value="ANB62379.1"/>
    <property type="molecule type" value="Genomic_DNA"/>
</dbReference>
<dbReference type="RefSeq" id="WP_066328081.1">
    <property type="nucleotide sequence ID" value="NZ_CP015440.1"/>
</dbReference>
<gene>
    <name evidence="2" type="ORF">GFC30_3292</name>
</gene>
<dbReference type="AlphaFoldDB" id="A0A160F6X3"/>
<dbReference type="InterPro" id="IPR026834">
    <property type="entry name" value="LHH"/>
</dbReference>
<geneLocation type="plasmid" evidence="3">
    <name>pdsm15939_2</name>
</geneLocation>
<keyword evidence="2" id="KW-0614">Plasmid</keyword>
<dbReference type="PATRIC" id="fig|294699.3.peg.3379"/>
<evidence type="ECO:0000313" key="2">
    <source>
        <dbReference type="EMBL" id="ANB62379.1"/>
    </source>
</evidence>
<name>A0A160F6X3_9BACL</name>
<organism evidence="2 3">
    <name type="scientific">Anoxybacteroides amylolyticum</name>
    <dbReference type="NCBI Taxonomy" id="294699"/>
    <lineage>
        <taxon>Bacteria</taxon>
        <taxon>Bacillati</taxon>
        <taxon>Bacillota</taxon>
        <taxon>Bacilli</taxon>
        <taxon>Bacillales</taxon>
        <taxon>Anoxybacillaceae</taxon>
        <taxon>Anoxybacteroides</taxon>
    </lineage>
</organism>
<protein>
    <recommendedName>
        <fullName evidence="1">LHH domain-containing protein</fullName>
    </recommendedName>
</protein>